<gene>
    <name evidence="1" type="ORF">BHK69_16195</name>
</gene>
<dbReference type="Proteomes" id="UP000094969">
    <property type="component" value="Chromosome"/>
</dbReference>
<dbReference type="KEGG" id="bvv:BHK69_16195"/>
<sequence length="114" mass="12389">MTSTLPPEQSALDREILDALFEIVPDEWDAFLLSVEPRKLDGDGQIVTIVNPDVAGAEIPATEAIRVCVAKLAAFFAREKRGWERLTYAAFADEAGTWRVKITAPLPPPTAPAA</sequence>
<dbReference type="STRING" id="1526658.BHK69_16195"/>
<dbReference type="OrthoDB" id="8453417at2"/>
<organism evidence="1 2">
    <name type="scientific">Bosea vaviloviae</name>
    <dbReference type="NCBI Taxonomy" id="1526658"/>
    <lineage>
        <taxon>Bacteria</taxon>
        <taxon>Pseudomonadati</taxon>
        <taxon>Pseudomonadota</taxon>
        <taxon>Alphaproteobacteria</taxon>
        <taxon>Hyphomicrobiales</taxon>
        <taxon>Boseaceae</taxon>
        <taxon>Bosea</taxon>
    </lineage>
</organism>
<dbReference type="EMBL" id="CP017147">
    <property type="protein sequence ID" value="AOO81785.1"/>
    <property type="molecule type" value="Genomic_DNA"/>
</dbReference>
<accession>A0A1D7U349</accession>
<dbReference type="RefSeq" id="WP_069690995.1">
    <property type="nucleotide sequence ID" value="NZ_CP017147.1"/>
</dbReference>
<evidence type="ECO:0000313" key="1">
    <source>
        <dbReference type="EMBL" id="AOO81785.1"/>
    </source>
</evidence>
<keyword evidence="2" id="KW-1185">Reference proteome</keyword>
<proteinExistence type="predicted"/>
<name>A0A1D7U349_9HYPH</name>
<evidence type="ECO:0000313" key="2">
    <source>
        <dbReference type="Proteomes" id="UP000094969"/>
    </source>
</evidence>
<protein>
    <submittedName>
        <fullName evidence="1">Uncharacterized protein</fullName>
    </submittedName>
</protein>
<reference evidence="1 2" key="1">
    <citation type="journal article" date="2015" name="Antonie Van Leeuwenhoek">
        <title>Bosea vaviloviae sp. nov., a new species of slow-growing rhizobia isolated from nodules of the relict species Vavilovia formosa (Stev.) Fed.</title>
        <authorList>
            <person name="Safronova V.I."/>
            <person name="Kuznetsova I.G."/>
            <person name="Sazanova A.L."/>
            <person name="Kimeklis A.K."/>
            <person name="Belimov A.A."/>
            <person name="Andronov E.E."/>
            <person name="Pinaev A.G."/>
            <person name="Chizhevskaya E.P."/>
            <person name="Pukhaev A.R."/>
            <person name="Popov K.P."/>
            <person name="Willems A."/>
            <person name="Tikhonovich I.A."/>
        </authorList>
    </citation>
    <scope>NUCLEOTIDE SEQUENCE [LARGE SCALE GENOMIC DNA]</scope>
    <source>
        <strain evidence="1 2">Vaf18</strain>
    </source>
</reference>
<dbReference type="AlphaFoldDB" id="A0A1D7U349"/>